<evidence type="ECO:0000256" key="1">
    <source>
        <dbReference type="ARBA" id="ARBA00004273"/>
    </source>
</evidence>
<protein>
    <recommendedName>
        <fullName evidence="7">Tim44-like domain-containing protein</fullName>
    </recommendedName>
</protein>
<keyword evidence="9" id="KW-1185">Reference proteome</keyword>
<evidence type="ECO:0000313" key="8">
    <source>
        <dbReference type="EMBL" id="OSX74342.1"/>
    </source>
</evidence>
<feature type="domain" description="Tim44-like" evidence="7">
    <location>
        <begin position="35"/>
        <end position="199"/>
    </location>
</feature>
<dbReference type="Proteomes" id="UP000218209">
    <property type="component" value="Unassembled WGS sequence"/>
</dbReference>
<keyword evidence="4" id="KW-0809">Transit peptide</keyword>
<dbReference type="PANTHER" id="PTHR10721">
    <property type="entry name" value="MITOCHONDRIAL IMPORT INNER MEMBRANE TRANSLOCASE SUBUNIT TIM44"/>
    <property type="match status" value="1"/>
</dbReference>
<dbReference type="EMBL" id="KV918951">
    <property type="protein sequence ID" value="OSX74342.1"/>
    <property type="molecule type" value="Genomic_DNA"/>
</dbReference>
<evidence type="ECO:0000256" key="6">
    <source>
        <dbReference type="ARBA" id="ARBA00023136"/>
    </source>
</evidence>
<evidence type="ECO:0000256" key="2">
    <source>
        <dbReference type="ARBA" id="ARBA00009597"/>
    </source>
</evidence>
<evidence type="ECO:0000256" key="3">
    <source>
        <dbReference type="ARBA" id="ARBA00022792"/>
    </source>
</evidence>
<dbReference type="InterPro" id="IPR007379">
    <property type="entry name" value="Tim44-like_dom"/>
</dbReference>
<keyword evidence="3" id="KW-0999">Mitochondrion inner membrane</keyword>
<dbReference type="Pfam" id="PF04280">
    <property type="entry name" value="Tim44"/>
    <property type="match status" value="1"/>
</dbReference>
<dbReference type="InterPro" id="IPR039544">
    <property type="entry name" value="Tim44-like"/>
</dbReference>
<keyword evidence="5" id="KW-0496">Mitochondrion</keyword>
<dbReference type="AlphaFoldDB" id="A0A1X6P0G0"/>
<comment type="similarity">
    <text evidence="2">Belongs to the Tim44 family.</text>
</comment>
<dbReference type="GO" id="GO:0051087">
    <property type="term" value="F:protein-folding chaperone binding"/>
    <property type="evidence" value="ECO:0007669"/>
    <property type="project" value="TreeGrafter"/>
</dbReference>
<gene>
    <name evidence="8" type="ORF">BU14_0293s0013</name>
</gene>
<evidence type="ECO:0000259" key="7">
    <source>
        <dbReference type="SMART" id="SM00978"/>
    </source>
</evidence>
<dbReference type="InterPro" id="IPR032710">
    <property type="entry name" value="NTF2-like_dom_sf"/>
</dbReference>
<accession>A0A1X6P0G0</accession>
<reference evidence="8 9" key="1">
    <citation type="submission" date="2017-03" db="EMBL/GenBank/DDBJ databases">
        <title>WGS assembly of Porphyra umbilicalis.</title>
        <authorList>
            <person name="Brawley S.H."/>
            <person name="Blouin N.A."/>
            <person name="Ficko-Blean E."/>
            <person name="Wheeler G.L."/>
            <person name="Lohr M."/>
            <person name="Goodson H.V."/>
            <person name="Jenkins J.W."/>
            <person name="Blaby-Haas C.E."/>
            <person name="Helliwell K.E."/>
            <person name="Chan C."/>
            <person name="Marriage T."/>
            <person name="Bhattacharya D."/>
            <person name="Klein A.S."/>
            <person name="Badis Y."/>
            <person name="Brodie J."/>
            <person name="Cao Y."/>
            <person name="Collen J."/>
            <person name="Dittami S.M."/>
            <person name="Gachon C.M."/>
            <person name="Green B.R."/>
            <person name="Karpowicz S."/>
            <person name="Kim J.W."/>
            <person name="Kudahl U."/>
            <person name="Lin S."/>
            <person name="Michel G."/>
            <person name="Mittag M."/>
            <person name="Olson B.J."/>
            <person name="Pangilinan J."/>
            <person name="Peng Y."/>
            <person name="Qiu H."/>
            <person name="Shu S."/>
            <person name="Singer J.T."/>
            <person name="Smith A.G."/>
            <person name="Sprecher B.N."/>
            <person name="Wagner V."/>
            <person name="Wang W."/>
            <person name="Wang Z.-Y."/>
            <person name="Yan J."/>
            <person name="Yarish C."/>
            <person name="Zoeuner-Riek S."/>
            <person name="Zhuang Y."/>
            <person name="Zou Y."/>
            <person name="Lindquist E.A."/>
            <person name="Grimwood J."/>
            <person name="Barry K."/>
            <person name="Rokhsar D.S."/>
            <person name="Schmutz J."/>
            <person name="Stiller J.W."/>
            <person name="Grossman A.R."/>
            <person name="Prochnik S.E."/>
        </authorList>
    </citation>
    <scope>NUCLEOTIDE SEQUENCE [LARGE SCALE GENOMIC DNA]</scope>
    <source>
        <strain evidence="8">4086291</strain>
    </source>
</reference>
<dbReference type="Gene3D" id="3.10.450.240">
    <property type="match status" value="1"/>
</dbReference>
<proteinExistence type="inferred from homology"/>
<comment type="subcellular location">
    <subcellularLocation>
        <location evidence="1">Mitochondrion inner membrane</location>
    </subcellularLocation>
</comment>
<keyword evidence="6" id="KW-0472">Membrane</keyword>
<evidence type="ECO:0000256" key="5">
    <source>
        <dbReference type="ARBA" id="ARBA00023128"/>
    </source>
</evidence>
<dbReference type="GO" id="GO:0030150">
    <property type="term" value="P:protein import into mitochondrial matrix"/>
    <property type="evidence" value="ECO:0007669"/>
    <property type="project" value="TreeGrafter"/>
</dbReference>
<evidence type="ECO:0000256" key="4">
    <source>
        <dbReference type="ARBA" id="ARBA00022946"/>
    </source>
</evidence>
<sequence>MRGAFEAKDRVSQRMEASDGRVARAVRWAFAENEHAQVVREIREWDPAFEVSAFLAMVEAAMIPQVLDAYLAGDVDVLRGVCTDEAWRMLKASCVERSAGGFVMDRSVLDVGDVELSSARFLGETPVLIVTFTAQQINCVYDATGAVVEGAVDDIRAVYYAWALVQEEEEEGEGDDDEDDAAKAKRKAARPWQLMEMVIRGAHGTI</sequence>
<name>A0A1X6P0G0_PORUM</name>
<evidence type="ECO:0000313" key="9">
    <source>
        <dbReference type="Proteomes" id="UP000218209"/>
    </source>
</evidence>
<dbReference type="OrthoDB" id="10265990at2759"/>
<dbReference type="SMART" id="SM00978">
    <property type="entry name" value="Tim44"/>
    <property type="match status" value="1"/>
</dbReference>
<dbReference type="SUPFAM" id="SSF54427">
    <property type="entry name" value="NTF2-like"/>
    <property type="match status" value="1"/>
</dbReference>
<dbReference type="PANTHER" id="PTHR10721:SF1">
    <property type="entry name" value="MITOCHONDRIAL IMPORT INNER MEMBRANE TRANSLOCASE SUBUNIT TIM44"/>
    <property type="match status" value="1"/>
</dbReference>
<organism evidence="8 9">
    <name type="scientific">Porphyra umbilicalis</name>
    <name type="common">Purple laver</name>
    <name type="synonym">Red alga</name>
    <dbReference type="NCBI Taxonomy" id="2786"/>
    <lineage>
        <taxon>Eukaryota</taxon>
        <taxon>Rhodophyta</taxon>
        <taxon>Bangiophyceae</taxon>
        <taxon>Bangiales</taxon>
        <taxon>Bangiaceae</taxon>
        <taxon>Porphyra</taxon>
    </lineage>
</organism>
<dbReference type="GO" id="GO:0005743">
    <property type="term" value="C:mitochondrial inner membrane"/>
    <property type="evidence" value="ECO:0007669"/>
    <property type="project" value="UniProtKB-SubCell"/>
</dbReference>